<dbReference type="Pfam" id="PF07714">
    <property type="entry name" value="PK_Tyr_Ser-Thr"/>
    <property type="match status" value="1"/>
</dbReference>
<name>A0A165ENJ0_EXIGL</name>
<dbReference type="InterPro" id="IPR000719">
    <property type="entry name" value="Prot_kinase_dom"/>
</dbReference>
<proteinExistence type="inferred from homology"/>
<dbReference type="EMBL" id="KV426128">
    <property type="protein sequence ID" value="KZV87351.1"/>
    <property type="molecule type" value="Genomic_DNA"/>
</dbReference>
<dbReference type="SMART" id="SM00220">
    <property type="entry name" value="S_TKc"/>
    <property type="match status" value="1"/>
</dbReference>
<gene>
    <name evidence="8" type="ORF">EXIGLDRAFT_620757</name>
</gene>
<dbReference type="GO" id="GO:0005524">
    <property type="term" value="F:ATP binding"/>
    <property type="evidence" value="ECO:0007669"/>
    <property type="project" value="UniProtKB-KW"/>
</dbReference>
<dbReference type="Proteomes" id="UP000077266">
    <property type="component" value="Unassembled WGS sequence"/>
</dbReference>
<dbReference type="InterPro" id="IPR001245">
    <property type="entry name" value="Ser-Thr/Tyr_kinase_cat_dom"/>
</dbReference>
<dbReference type="PROSITE" id="PS50011">
    <property type="entry name" value="PROTEIN_KINASE_DOM"/>
    <property type="match status" value="1"/>
</dbReference>
<dbReference type="PROSITE" id="PS00108">
    <property type="entry name" value="PROTEIN_KINASE_ST"/>
    <property type="match status" value="1"/>
</dbReference>
<keyword evidence="9" id="KW-1185">Reference proteome</keyword>
<comment type="similarity">
    <text evidence="1">Belongs to the protein kinase superfamily. STE Ser/Thr protein kinase family. MAP kinase kinase kinase subfamily.</text>
</comment>
<sequence>VHGLAIVHGDIKGANILVSDNGVARLADFGITSVLCDYPAPSSTGAGTFRWMAPELLRDSFRLTFASDIWAFGCVILEASTVMSGKRPFYTIAQETQVILALNAGKTPDRPPGVPDAMWRLSYACFSEIPQERPSVEALLPRLEGFLSSLLAPPLLNMPIIPSILMPTLGLRVFKISRQVELIEEVVLRICDMLSASVISDGCAKLTSFSAAYQG</sequence>
<evidence type="ECO:0000256" key="5">
    <source>
        <dbReference type="ARBA" id="ARBA00022777"/>
    </source>
</evidence>
<evidence type="ECO:0000256" key="4">
    <source>
        <dbReference type="ARBA" id="ARBA00022741"/>
    </source>
</evidence>
<evidence type="ECO:0000256" key="1">
    <source>
        <dbReference type="ARBA" id="ARBA00006529"/>
    </source>
</evidence>
<dbReference type="GO" id="GO:0004674">
    <property type="term" value="F:protein serine/threonine kinase activity"/>
    <property type="evidence" value="ECO:0007669"/>
    <property type="project" value="UniProtKB-KW"/>
</dbReference>
<dbReference type="Gene3D" id="1.10.510.10">
    <property type="entry name" value="Transferase(Phosphotransferase) domain 1"/>
    <property type="match status" value="1"/>
</dbReference>
<dbReference type="PANTHER" id="PTHR11584">
    <property type="entry name" value="SERINE/THREONINE PROTEIN KINASE"/>
    <property type="match status" value="1"/>
</dbReference>
<accession>A0A165ENJ0</accession>
<evidence type="ECO:0000313" key="8">
    <source>
        <dbReference type="EMBL" id="KZV87351.1"/>
    </source>
</evidence>
<dbReference type="PANTHER" id="PTHR11584:SF369">
    <property type="entry name" value="MITOGEN-ACTIVATED PROTEIN KINASE KINASE KINASE 19-RELATED"/>
    <property type="match status" value="1"/>
</dbReference>
<feature type="domain" description="Protein kinase" evidence="7">
    <location>
        <begin position="1"/>
        <end position="147"/>
    </location>
</feature>
<keyword evidence="4" id="KW-0547">Nucleotide-binding</keyword>
<dbReference type="InterPro" id="IPR011009">
    <property type="entry name" value="Kinase-like_dom_sf"/>
</dbReference>
<keyword evidence="6" id="KW-0067">ATP-binding</keyword>
<dbReference type="InParanoid" id="A0A165ENJ0"/>
<dbReference type="InterPro" id="IPR008271">
    <property type="entry name" value="Ser/Thr_kinase_AS"/>
</dbReference>
<reference evidence="8 9" key="1">
    <citation type="journal article" date="2016" name="Mol. Biol. Evol.">
        <title>Comparative Genomics of Early-Diverging Mushroom-Forming Fungi Provides Insights into the Origins of Lignocellulose Decay Capabilities.</title>
        <authorList>
            <person name="Nagy L.G."/>
            <person name="Riley R."/>
            <person name="Tritt A."/>
            <person name="Adam C."/>
            <person name="Daum C."/>
            <person name="Floudas D."/>
            <person name="Sun H."/>
            <person name="Yadav J.S."/>
            <person name="Pangilinan J."/>
            <person name="Larsson K.H."/>
            <person name="Matsuura K."/>
            <person name="Barry K."/>
            <person name="Labutti K."/>
            <person name="Kuo R."/>
            <person name="Ohm R.A."/>
            <person name="Bhattacharya S.S."/>
            <person name="Shirouzu T."/>
            <person name="Yoshinaga Y."/>
            <person name="Martin F.M."/>
            <person name="Grigoriev I.V."/>
            <person name="Hibbett D.S."/>
        </authorList>
    </citation>
    <scope>NUCLEOTIDE SEQUENCE [LARGE SCALE GENOMIC DNA]</scope>
    <source>
        <strain evidence="8 9">HHB12029</strain>
    </source>
</reference>
<keyword evidence="2" id="KW-0723">Serine/threonine-protein kinase</keyword>
<organism evidence="8 9">
    <name type="scientific">Exidia glandulosa HHB12029</name>
    <dbReference type="NCBI Taxonomy" id="1314781"/>
    <lineage>
        <taxon>Eukaryota</taxon>
        <taxon>Fungi</taxon>
        <taxon>Dikarya</taxon>
        <taxon>Basidiomycota</taxon>
        <taxon>Agaricomycotina</taxon>
        <taxon>Agaricomycetes</taxon>
        <taxon>Auriculariales</taxon>
        <taxon>Exidiaceae</taxon>
        <taxon>Exidia</taxon>
    </lineage>
</organism>
<protein>
    <submittedName>
        <fullName evidence="8">Kinase-like protein</fullName>
    </submittedName>
</protein>
<evidence type="ECO:0000256" key="6">
    <source>
        <dbReference type="ARBA" id="ARBA00022840"/>
    </source>
</evidence>
<evidence type="ECO:0000256" key="3">
    <source>
        <dbReference type="ARBA" id="ARBA00022679"/>
    </source>
</evidence>
<dbReference type="OrthoDB" id="26722at2759"/>
<keyword evidence="3" id="KW-0808">Transferase</keyword>
<dbReference type="SUPFAM" id="SSF56112">
    <property type="entry name" value="Protein kinase-like (PK-like)"/>
    <property type="match status" value="1"/>
</dbReference>
<evidence type="ECO:0000256" key="2">
    <source>
        <dbReference type="ARBA" id="ARBA00022527"/>
    </source>
</evidence>
<dbReference type="STRING" id="1314781.A0A165ENJ0"/>
<evidence type="ECO:0000313" key="9">
    <source>
        <dbReference type="Proteomes" id="UP000077266"/>
    </source>
</evidence>
<feature type="non-terminal residue" evidence="8">
    <location>
        <position position="1"/>
    </location>
</feature>
<dbReference type="AlphaFoldDB" id="A0A165ENJ0"/>
<evidence type="ECO:0000259" key="7">
    <source>
        <dbReference type="PROSITE" id="PS50011"/>
    </source>
</evidence>
<keyword evidence="5 8" id="KW-0418">Kinase</keyword>